<dbReference type="GO" id="GO:0005509">
    <property type="term" value="F:calcium ion binding"/>
    <property type="evidence" value="ECO:0007669"/>
    <property type="project" value="InterPro"/>
</dbReference>
<dbReference type="InterPro" id="IPR002048">
    <property type="entry name" value="EF_hand_dom"/>
</dbReference>
<dbReference type="EMBL" id="CAJNOL010001087">
    <property type="protein sequence ID" value="CAF1284283.1"/>
    <property type="molecule type" value="Genomic_DNA"/>
</dbReference>
<dbReference type="InterPro" id="IPR018247">
    <property type="entry name" value="EF_Hand_1_Ca_BS"/>
</dbReference>
<keyword evidence="2" id="KW-0519">Myristate</keyword>
<dbReference type="PANTHER" id="PTHR23055">
    <property type="entry name" value="CALCIUM BINDING PROTEINS"/>
    <property type="match status" value="1"/>
</dbReference>
<evidence type="ECO:0000256" key="4">
    <source>
        <dbReference type="ARBA" id="ARBA00022737"/>
    </source>
</evidence>
<keyword evidence="3" id="KW-0479">Metal-binding</keyword>
<name>A0A815CF00_9BILA</name>
<evidence type="ECO:0000259" key="7">
    <source>
        <dbReference type="PROSITE" id="PS50222"/>
    </source>
</evidence>
<accession>A0A815CF00</accession>
<dbReference type="PANTHER" id="PTHR23055:SF178">
    <property type="entry name" value="NEUROCALCIN HOMOLOG"/>
    <property type="match status" value="1"/>
</dbReference>
<keyword evidence="4" id="KW-0677">Repeat</keyword>
<evidence type="ECO:0000256" key="3">
    <source>
        <dbReference type="ARBA" id="ARBA00022723"/>
    </source>
</evidence>
<feature type="domain" description="EF-hand" evidence="7">
    <location>
        <begin position="70"/>
        <end position="105"/>
    </location>
</feature>
<dbReference type="InterPro" id="IPR011992">
    <property type="entry name" value="EF-hand-dom_pair"/>
</dbReference>
<proteinExistence type="inferred from homology"/>
<keyword evidence="5" id="KW-0106">Calcium</keyword>
<keyword evidence="6" id="KW-0449">Lipoprotein</keyword>
<evidence type="ECO:0000313" key="10">
    <source>
        <dbReference type="Proteomes" id="UP000663870"/>
    </source>
</evidence>
<evidence type="ECO:0000313" key="8">
    <source>
        <dbReference type="EMBL" id="CAF0982002.1"/>
    </source>
</evidence>
<dbReference type="PRINTS" id="PR00450">
    <property type="entry name" value="RECOVERIN"/>
</dbReference>
<gene>
    <name evidence="9" type="ORF">JXQ802_LOCUS28656</name>
    <name evidence="8" type="ORF">PYM288_LOCUS13665</name>
</gene>
<sequence length="211" mass="25411">MGSLFSCFQSKIPQSLTTQEINILSLKTKLHPKDIQEWYLRFVHCYPYGFLTRQQFIKYYQQLLDEHSIKIKGLIKELFDVFDLNKDDKLDFSEFLLLNILTNDGSIDDKLNLIFLLYYNKKGKTMSRDELKEFLRNIFDLFDIPSSKIHINQVINKIFEKNSLNKHDRIEWDQFVKEILNDDTLFQELISLDFNQDYSQHYSFIQTYQTF</sequence>
<dbReference type="PROSITE" id="PS50222">
    <property type="entry name" value="EF_HAND_2"/>
    <property type="match status" value="1"/>
</dbReference>
<organism evidence="9 10">
    <name type="scientific">Rotaria sordida</name>
    <dbReference type="NCBI Taxonomy" id="392033"/>
    <lineage>
        <taxon>Eukaryota</taxon>
        <taxon>Metazoa</taxon>
        <taxon>Spiralia</taxon>
        <taxon>Gnathifera</taxon>
        <taxon>Rotifera</taxon>
        <taxon>Eurotatoria</taxon>
        <taxon>Bdelloidea</taxon>
        <taxon>Philodinida</taxon>
        <taxon>Philodinidae</taxon>
        <taxon>Rotaria</taxon>
    </lineage>
</organism>
<evidence type="ECO:0000256" key="5">
    <source>
        <dbReference type="ARBA" id="ARBA00022837"/>
    </source>
</evidence>
<dbReference type="InterPro" id="IPR028846">
    <property type="entry name" value="Recoverin"/>
</dbReference>
<reference evidence="9" key="1">
    <citation type="submission" date="2021-02" db="EMBL/GenBank/DDBJ databases">
        <authorList>
            <person name="Nowell W R."/>
        </authorList>
    </citation>
    <scope>NUCLEOTIDE SEQUENCE</scope>
</reference>
<keyword evidence="10" id="KW-1185">Reference proteome</keyword>
<comment type="similarity">
    <text evidence="1">Belongs to the recoverin family.</text>
</comment>
<evidence type="ECO:0000256" key="1">
    <source>
        <dbReference type="ARBA" id="ARBA00006049"/>
    </source>
</evidence>
<evidence type="ECO:0000256" key="2">
    <source>
        <dbReference type="ARBA" id="ARBA00022707"/>
    </source>
</evidence>
<protein>
    <recommendedName>
        <fullName evidence="7">EF-hand domain-containing protein</fullName>
    </recommendedName>
</protein>
<dbReference type="PROSITE" id="PS00018">
    <property type="entry name" value="EF_HAND_1"/>
    <property type="match status" value="1"/>
</dbReference>
<evidence type="ECO:0000256" key="6">
    <source>
        <dbReference type="ARBA" id="ARBA00023288"/>
    </source>
</evidence>
<comment type="caution">
    <text evidence="9">The sequence shown here is derived from an EMBL/GenBank/DDBJ whole genome shotgun (WGS) entry which is preliminary data.</text>
</comment>
<dbReference type="Gene3D" id="1.10.238.10">
    <property type="entry name" value="EF-hand"/>
    <property type="match status" value="1"/>
</dbReference>
<dbReference type="Proteomes" id="UP000663854">
    <property type="component" value="Unassembled WGS sequence"/>
</dbReference>
<dbReference type="AlphaFoldDB" id="A0A815CF00"/>
<dbReference type="Proteomes" id="UP000663870">
    <property type="component" value="Unassembled WGS sequence"/>
</dbReference>
<dbReference type="EMBL" id="CAJNOH010000280">
    <property type="protein sequence ID" value="CAF0982002.1"/>
    <property type="molecule type" value="Genomic_DNA"/>
</dbReference>
<evidence type="ECO:0000313" key="9">
    <source>
        <dbReference type="EMBL" id="CAF1284283.1"/>
    </source>
</evidence>
<dbReference type="SUPFAM" id="SSF47473">
    <property type="entry name" value="EF-hand"/>
    <property type="match status" value="1"/>
</dbReference>